<accession>A0A2N0H5C1</accession>
<dbReference type="Pfam" id="PF07799">
    <property type="entry name" value="DUF1643"/>
    <property type="match status" value="1"/>
</dbReference>
<name>A0A2N0H5C1_9SPHN</name>
<dbReference type="EMBL" id="PHUF01000005">
    <property type="protein sequence ID" value="PKB14117.1"/>
    <property type="molecule type" value="Genomic_DNA"/>
</dbReference>
<dbReference type="AlphaFoldDB" id="A0A2N0H5C1"/>
<reference evidence="1 2" key="1">
    <citation type="submission" date="2017-11" db="EMBL/GenBank/DDBJ databases">
        <title>Genomic Encyclopedia of Type Strains, Phase III (KMG-III): the genomes of soil and plant-associated and newly described type strains.</title>
        <authorList>
            <person name="Whitman W."/>
        </authorList>
    </citation>
    <scope>NUCLEOTIDE SEQUENCE [LARGE SCALE GENOMIC DNA]</scope>
    <source>
        <strain evidence="1 2">CGMCC 1.12274</strain>
    </source>
</reference>
<organism evidence="1 2">
    <name type="scientific">Novosphingobium kunmingense</name>
    <dbReference type="NCBI Taxonomy" id="1211806"/>
    <lineage>
        <taxon>Bacteria</taxon>
        <taxon>Pseudomonadati</taxon>
        <taxon>Pseudomonadota</taxon>
        <taxon>Alphaproteobacteria</taxon>
        <taxon>Sphingomonadales</taxon>
        <taxon>Sphingomonadaceae</taxon>
        <taxon>Novosphingobium</taxon>
    </lineage>
</organism>
<protein>
    <recommendedName>
        <fullName evidence="3">DUF1643 domain-containing protein</fullName>
    </recommendedName>
</protein>
<comment type="caution">
    <text evidence="1">The sequence shown here is derived from an EMBL/GenBank/DDBJ whole genome shotgun (WGS) entry which is preliminary data.</text>
</comment>
<dbReference type="OrthoDB" id="9807577at2"/>
<gene>
    <name evidence="1" type="ORF">B0I00_2746</name>
</gene>
<evidence type="ECO:0000313" key="1">
    <source>
        <dbReference type="EMBL" id="PKB14117.1"/>
    </source>
</evidence>
<evidence type="ECO:0008006" key="3">
    <source>
        <dbReference type="Google" id="ProtNLM"/>
    </source>
</evidence>
<proteinExistence type="predicted"/>
<dbReference type="Proteomes" id="UP000232587">
    <property type="component" value="Unassembled WGS sequence"/>
</dbReference>
<evidence type="ECO:0000313" key="2">
    <source>
        <dbReference type="Proteomes" id="UP000232587"/>
    </source>
</evidence>
<sequence>MTKQFIGPAIFSPCRAYRYRLERPAPEGREGPTLAFIMVNPSTADEQNDDQTIRMVRRFGQRHGYGKILIGNIFAFRSRDIKALQTAIDPVGPDNDSHLERIMQEADRCYAAWGTENKLPMELRGRWRQVADMAEGLECELFCLDHLAGDHPRHPQILKYADPDLAWRRPA</sequence>
<dbReference type="InterPro" id="IPR012441">
    <property type="entry name" value="DUF1643"/>
</dbReference>
<keyword evidence="2" id="KW-1185">Reference proteome</keyword>